<dbReference type="Proteomes" id="UP000279994">
    <property type="component" value="Unassembled WGS sequence"/>
</dbReference>
<dbReference type="AlphaFoldDB" id="A0A3N0GS52"/>
<name>A0A3N0GS52_9ACTN</name>
<keyword evidence="3" id="KW-1185">Reference proteome</keyword>
<evidence type="ECO:0000313" key="2">
    <source>
        <dbReference type="EMBL" id="RNM15313.1"/>
    </source>
</evidence>
<protein>
    <submittedName>
        <fullName evidence="2">DUF2236 domain-containing protein</fullName>
    </submittedName>
</protein>
<feature type="domain" description="ER-bound oxygenase mpaB/mpaB'/Rubber oxygenase catalytic" evidence="1">
    <location>
        <begin position="22"/>
        <end position="244"/>
    </location>
</feature>
<dbReference type="OrthoDB" id="3422701at2"/>
<dbReference type="PANTHER" id="PTHR36151:SF3">
    <property type="entry name" value="ER-BOUND OXYGENASE MPAB_MPAB'_RUBBER OXYGENASE CATALYTIC DOMAIN-CONTAINING PROTEIN"/>
    <property type="match status" value="1"/>
</dbReference>
<sequence>MSERAAVDAMDTSLLAQGASVFTALSGTANVIMQLSRPEIGYAVKDSVVTEGNLFTNPRRRQRTTVGFLAVAVLGTAEERAAFRHATNRSHARVRSAPGAEPAYRAFDPELQRWVAACIYRGFEESRTLVHGPLLGREREEFYRQGAVFGAMLQMPADLWPRDRGAFEEYWTIGLARTRIDEPMRDYLLRIVRLEYLGRPVPAAVVRARMWLATGYLPPELRAAMELRWSPAQQRRFDRFNRALGRVVRLLPPGRRAWPFTRSIADVRARLAEGRDLFDA</sequence>
<reference evidence="2 3" key="1">
    <citation type="submission" date="2018-11" db="EMBL/GenBank/DDBJ databases">
        <authorList>
            <person name="Li F."/>
        </authorList>
    </citation>
    <scope>NUCLEOTIDE SEQUENCE [LARGE SCALE GENOMIC DNA]</scope>
    <source>
        <strain evidence="2 3">Gsoil 818</strain>
    </source>
</reference>
<dbReference type="InterPro" id="IPR018713">
    <property type="entry name" value="MPAB/Lcp_cat_dom"/>
</dbReference>
<dbReference type="EMBL" id="RJSF01000030">
    <property type="protein sequence ID" value="RNM15313.1"/>
    <property type="molecule type" value="Genomic_DNA"/>
</dbReference>
<dbReference type="GO" id="GO:0016491">
    <property type="term" value="F:oxidoreductase activity"/>
    <property type="evidence" value="ECO:0007669"/>
    <property type="project" value="InterPro"/>
</dbReference>
<gene>
    <name evidence="2" type="ORF">EFL26_08950</name>
</gene>
<evidence type="ECO:0000313" key="3">
    <source>
        <dbReference type="Proteomes" id="UP000279994"/>
    </source>
</evidence>
<accession>A0A3N0GS52</accession>
<dbReference type="RefSeq" id="WP_123222552.1">
    <property type="nucleotide sequence ID" value="NZ_RJSF01000030.1"/>
</dbReference>
<organism evidence="2 3">
    <name type="scientific">Nocardioides pocheonensis</name>
    <dbReference type="NCBI Taxonomy" id="661485"/>
    <lineage>
        <taxon>Bacteria</taxon>
        <taxon>Bacillati</taxon>
        <taxon>Actinomycetota</taxon>
        <taxon>Actinomycetes</taxon>
        <taxon>Propionibacteriales</taxon>
        <taxon>Nocardioidaceae</taxon>
        <taxon>Nocardioides</taxon>
    </lineage>
</organism>
<dbReference type="PANTHER" id="PTHR36151">
    <property type="entry name" value="BLR2777 PROTEIN"/>
    <property type="match status" value="1"/>
</dbReference>
<dbReference type="Pfam" id="PF09995">
    <property type="entry name" value="MPAB_Lcp_cat"/>
    <property type="match status" value="1"/>
</dbReference>
<proteinExistence type="predicted"/>
<evidence type="ECO:0000259" key="1">
    <source>
        <dbReference type="Pfam" id="PF09995"/>
    </source>
</evidence>
<comment type="caution">
    <text evidence="2">The sequence shown here is derived from an EMBL/GenBank/DDBJ whole genome shotgun (WGS) entry which is preliminary data.</text>
</comment>